<feature type="region of interest" description="Disordered" evidence="1">
    <location>
        <begin position="800"/>
        <end position="840"/>
    </location>
</feature>
<feature type="region of interest" description="Disordered" evidence="1">
    <location>
        <begin position="415"/>
        <end position="444"/>
    </location>
</feature>
<keyword evidence="3" id="KW-1185">Reference proteome</keyword>
<feature type="compositionally biased region" description="Polar residues" evidence="1">
    <location>
        <begin position="822"/>
        <end position="840"/>
    </location>
</feature>
<dbReference type="Proteomes" id="UP001367676">
    <property type="component" value="Unassembled WGS sequence"/>
</dbReference>
<feature type="compositionally biased region" description="Acidic residues" evidence="1">
    <location>
        <begin position="541"/>
        <end position="550"/>
    </location>
</feature>
<feature type="compositionally biased region" description="Low complexity" evidence="1">
    <location>
        <begin position="1387"/>
        <end position="1397"/>
    </location>
</feature>
<organism evidence="2 3">
    <name type="scientific">Parthenolecanium corni</name>
    <dbReference type="NCBI Taxonomy" id="536013"/>
    <lineage>
        <taxon>Eukaryota</taxon>
        <taxon>Metazoa</taxon>
        <taxon>Ecdysozoa</taxon>
        <taxon>Arthropoda</taxon>
        <taxon>Hexapoda</taxon>
        <taxon>Insecta</taxon>
        <taxon>Pterygota</taxon>
        <taxon>Neoptera</taxon>
        <taxon>Paraneoptera</taxon>
        <taxon>Hemiptera</taxon>
        <taxon>Sternorrhyncha</taxon>
        <taxon>Coccoidea</taxon>
        <taxon>Coccidae</taxon>
        <taxon>Parthenolecanium</taxon>
    </lineage>
</organism>
<feature type="compositionally biased region" description="Polar residues" evidence="1">
    <location>
        <begin position="244"/>
        <end position="261"/>
    </location>
</feature>
<reference evidence="2 3" key="1">
    <citation type="submission" date="2024-03" db="EMBL/GenBank/DDBJ databases">
        <title>Adaptation during the transition from Ophiocordyceps entomopathogen to insect associate is accompanied by gene loss and intensified selection.</title>
        <authorList>
            <person name="Ward C.M."/>
            <person name="Onetto C.A."/>
            <person name="Borneman A.R."/>
        </authorList>
    </citation>
    <scope>NUCLEOTIDE SEQUENCE [LARGE SCALE GENOMIC DNA]</scope>
    <source>
        <strain evidence="2">AWRI1</strain>
        <tissue evidence="2">Single Adult Female</tissue>
    </source>
</reference>
<feature type="compositionally biased region" description="Basic and acidic residues" evidence="1">
    <location>
        <begin position="558"/>
        <end position="568"/>
    </location>
</feature>
<feature type="region of interest" description="Disordered" evidence="1">
    <location>
        <begin position="885"/>
        <end position="906"/>
    </location>
</feature>
<feature type="compositionally biased region" description="Basic and acidic residues" evidence="1">
    <location>
        <begin position="501"/>
        <end position="514"/>
    </location>
</feature>
<feature type="compositionally biased region" description="Polar residues" evidence="1">
    <location>
        <begin position="657"/>
        <end position="671"/>
    </location>
</feature>
<feature type="region of interest" description="Disordered" evidence="1">
    <location>
        <begin position="651"/>
        <end position="723"/>
    </location>
</feature>
<feature type="region of interest" description="Disordered" evidence="1">
    <location>
        <begin position="497"/>
        <end position="518"/>
    </location>
</feature>
<protein>
    <submittedName>
        <fullName evidence="2">Uncharacterized protein</fullName>
    </submittedName>
</protein>
<feature type="compositionally biased region" description="Basic and acidic residues" evidence="1">
    <location>
        <begin position="890"/>
        <end position="904"/>
    </location>
</feature>
<comment type="caution">
    <text evidence="2">The sequence shown here is derived from an EMBL/GenBank/DDBJ whole genome shotgun (WGS) entry which is preliminary data.</text>
</comment>
<feature type="region of interest" description="Disordered" evidence="1">
    <location>
        <begin position="539"/>
        <end position="590"/>
    </location>
</feature>
<feature type="region of interest" description="Disordered" evidence="1">
    <location>
        <begin position="227"/>
        <end position="286"/>
    </location>
</feature>
<feature type="region of interest" description="Disordered" evidence="1">
    <location>
        <begin position="750"/>
        <end position="780"/>
    </location>
</feature>
<feature type="compositionally biased region" description="Basic and acidic residues" evidence="1">
    <location>
        <begin position="770"/>
        <end position="780"/>
    </location>
</feature>
<feature type="region of interest" description="Disordered" evidence="1">
    <location>
        <begin position="602"/>
        <end position="638"/>
    </location>
</feature>
<feature type="compositionally biased region" description="Low complexity" evidence="1">
    <location>
        <begin position="420"/>
        <end position="429"/>
    </location>
</feature>
<feature type="compositionally biased region" description="Basic and acidic residues" evidence="1">
    <location>
        <begin position="433"/>
        <end position="442"/>
    </location>
</feature>
<feature type="compositionally biased region" description="Basic and acidic residues" evidence="1">
    <location>
        <begin position="232"/>
        <end position="243"/>
    </location>
</feature>
<feature type="region of interest" description="Disordered" evidence="1">
    <location>
        <begin position="1387"/>
        <end position="1428"/>
    </location>
</feature>
<gene>
    <name evidence="2" type="ORF">V9T40_005609</name>
</gene>
<evidence type="ECO:0000313" key="3">
    <source>
        <dbReference type="Proteomes" id="UP001367676"/>
    </source>
</evidence>
<dbReference type="EMBL" id="JBBCAQ010000003">
    <property type="protein sequence ID" value="KAK7604423.1"/>
    <property type="molecule type" value="Genomic_DNA"/>
</dbReference>
<feature type="compositionally biased region" description="Low complexity" evidence="1">
    <location>
        <begin position="679"/>
        <end position="699"/>
    </location>
</feature>
<feature type="compositionally biased region" description="Low complexity" evidence="1">
    <location>
        <begin position="1405"/>
        <end position="1415"/>
    </location>
</feature>
<accession>A0AAN9TUI6</accession>
<evidence type="ECO:0000256" key="1">
    <source>
        <dbReference type="SAM" id="MobiDB-lite"/>
    </source>
</evidence>
<feature type="compositionally biased region" description="Polar residues" evidence="1">
    <location>
        <begin position="270"/>
        <end position="279"/>
    </location>
</feature>
<evidence type="ECO:0000313" key="2">
    <source>
        <dbReference type="EMBL" id="KAK7604423.1"/>
    </source>
</evidence>
<feature type="compositionally biased region" description="Polar residues" evidence="1">
    <location>
        <begin position="609"/>
        <end position="638"/>
    </location>
</feature>
<feature type="region of interest" description="Disordered" evidence="1">
    <location>
        <begin position="1207"/>
        <end position="1255"/>
    </location>
</feature>
<sequence>MEEYLQQFGENPSSIDPIIWQVHFSAPAKKRMPVLSQFFQHLVKKYSLVYSFLPDHMVLAKVYKTLNVPYNVHSSKTSTVDLVSCKKLPKTAQFNRYARIYNSWGKMEKNPCWGIYEFTEEPPGSFVPYPEFRKECKNMKSPNVSAVEVLNRLSKIKTKEKLVSNFASHDTHFYIKNSSQQIDSRVNTREAICGAGKQIRPDSKNTKCSRLKKPTLPNESNFKIFKSRHRPRLDVQLKMKRPDSTNSNLPTGGSKNVSSGTCLKVPNNPKLYSQSTSSKNKGENGLAGRMDFEICSKFKEIRIETDITAEKIVVEQNPNNNESNSIHLKKFSEEDPNQMCSEESFIVVEQTPVDENLYIYNSSEPEVVYSSNQSEDNVASFESSRCDSASDNVIRDQMEPINEVRNSVAFCAKPQKVDSTQKSSQSNSSFEHTTSEQYKETSDETYDGDFDQLYKRTPLKIEHKKLLTSVKKVKNSESKAVAAFDRLYEEYNNNISSFEPRSTDAEEEKNKVSDSEVSIVSSKASPSLVHSLIYMQRSSESESEEIDETNEAVAFPVDADRNEPRRNEYIPGQSASNIVSVSPEKTKSRNYTAEQLKIGLGSQEKLRLQSRNSIPEQPTSRTISVSQREPHSLSKSSTAVQCVLKNSFESQEKLRSQSRTSTPEQLVSSITPARKEKLSPQPKSSPPEQSISIIVSVSQEKPHSQPRNKTPEKTVSKIVPVIRVSPHLPSKNSTLEQPVSEIDVTSEKKLLPQLHQSKRKKTISLTSSKASKESKARIDKKQVKKLTDFVAFSIRKRHASKGELGGSDNQTEGPSERESPISCESTPKGISSRSPKSHSAVNCKIRKVKKLFNQSEDVLSVSPDNEKPSAKVDLAGKKMCESLSSSRNIDLPENKNSSDSDSSLKLHSAARYQTRKVKKLVIESDDSLLPSPVRGKLSELNLNRRMNESSASSENIGPLGVERSSDSDSSSVTLSLEFKTLSLASKNSSVLFPSQSPKMSPSSTSVNVLDSQATTVSNDQMSAEITLDQIDQMMKGVIPSDTAECSFRFDMPPNFSFKESPKYENYDDRFAESTSSDVSPSSISALDKTLIAKDFPDEYFALSSNEKPFISRRSSNFTGQGLKYSATESTFDENFSLSRYSMDIAPNEDTIDLADGKFSNSRISSFSISKSSVTEKKSKEFSSQNFNDGLVVRRHCLSLPIENKSSVPKYKQRKMQADAVNNDDTSDEDIFRDSSPRSFPIPLKKKSASLSQQYRRSESIRKFSRNYSQNKENQFEKKKKVVGNFQKSPSLFTEKSRQLSSLEKRKSPVVSQKSSELVLISDDDYESDELNSALNDSLTEFNKRKENENVVESDAESSTSHHFDEDIAQLLTEYAALNAEQQPLSLSSNLSNSQSTSFMSTWPAKSNSQKSNSKSRVPRQKSVTSDSSNYKNIMWNSFPDSLETALSTPDEKLEEVRNNLKEKLTNSNSQKLFSSSQKSKVSSYLSNNFRRGWSQLRIM</sequence>
<name>A0AAN9TUI6_9HEMI</name>
<proteinExistence type="predicted"/>
<feature type="region of interest" description="Disordered" evidence="1">
    <location>
        <begin position="940"/>
        <end position="969"/>
    </location>
</feature>